<protein>
    <submittedName>
        <fullName evidence="4">Reverse transcriptase domain-containing protein</fullName>
    </submittedName>
</protein>
<evidence type="ECO:0000313" key="4">
    <source>
        <dbReference type="WBParaSite" id="ECPE_0000863201-mRNA-1"/>
    </source>
</evidence>
<keyword evidence="3" id="KW-1185">Reference proteome</keyword>
<dbReference type="WBParaSite" id="ECPE_0000863201-mRNA-1">
    <property type="protein sequence ID" value="ECPE_0000863201-mRNA-1"/>
    <property type="gene ID" value="ECPE_0000863201"/>
</dbReference>
<dbReference type="Proteomes" id="UP000272942">
    <property type="component" value="Unassembled WGS sequence"/>
</dbReference>
<feature type="domain" description="Reverse transcriptase" evidence="1">
    <location>
        <begin position="1"/>
        <end position="159"/>
    </location>
</feature>
<accession>A0A183ANS1</accession>
<dbReference type="InterPro" id="IPR000477">
    <property type="entry name" value="RT_dom"/>
</dbReference>
<proteinExistence type="predicted"/>
<reference evidence="4" key="1">
    <citation type="submission" date="2016-06" db="UniProtKB">
        <authorList>
            <consortium name="WormBaseParasite"/>
        </authorList>
    </citation>
    <scope>IDENTIFICATION</scope>
</reference>
<reference evidence="2 3" key="2">
    <citation type="submission" date="2018-11" db="EMBL/GenBank/DDBJ databases">
        <authorList>
            <consortium name="Pathogen Informatics"/>
        </authorList>
    </citation>
    <scope>NUCLEOTIDE SEQUENCE [LARGE SCALE GENOMIC DNA]</scope>
    <source>
        <strain evidence="2 3">Egypt</strain>
    </source>
</reference>
<dbReference type="EMBL" id="UZAN01046208">
    <property type="protein sequence ID" value="VDP83860.1"/>
    <property type="molecule type" value="Genomic_DNA"/>
</dbReference>
<dbReference type="PROSITE" id="PS50878">
    <property type="entry name" value="RT_POL"/>
    <property type="match status" value="1"/>
</dbReference>
<dbReference type="AlphaFoldDB" id="A0A183ANS1"/>
<evidence type="ECO:0000313" key="3">
    <source>
        <dbReference type="Proteomes" id="UP000272942"/>
    </source>
</evidence>
<sequence length="159" mass="17954">MSVTPPCECWTENKTKGHDTDSIFVDFNNAFDKVPHDRLLRKLSNLGVGVVMLNWLLINRKFCVRVGKSLSAWYSAPNGVPKAGFLVHYSFLVYVNVLPSQLCSLSLMYADDIKIWHTINAPNDRKSLQADLNNLAQWVDTWALPVNTAKFAHLHLGRA</sequence>
<dbReference type="OrthoDB" id="10062389at2759"/>
<name>A0A183ANS1_9TREM</name>
<evidence type="ECO:0000313" key="2">
    <source>
        <dbReference type="EMBL" id="VDP83860.1"/>
    </source>
</evidence>
<dbReference type="PANTHER" id="PTHR33332">
    <property type="entry name" value="REVERSE TRANSCRIPTASE DOMAIN-CONTAINING PROTEIN"/>
    <property type="match status" value="1"/>
</dbReference>
<organism evidence="4">
    <name type="scientific">Echinostoma caproni</name>
    <dbReference type="NCBI Taxonomy" id="27848"/>
    <lineage>
        <taxon>Eukaryota</taxon>
        <taxon>Metazoa</taxon>
        <taxon>Spiralia</taxon>
        <taxon>Lophotrochozoa</taxon>
        <taxon>Platyhelminthes</taxon>
        <taxon>Trematoda</taxon>
        <taxon>Digenea</taxon>
        <taxon>Plagiorchiida</taxon>
        <taxon>Echinostomata</taxon>
        <taxon>Echinostomatoidea</taxon>
        <taxon>Echinostomatidae</taxon>
        <taxon>Echinostoma</taxon>
    </lineage>
</organism>
<evidence type="ECO:0000259" key="1">
    <source>
        <dbReference type="PROSITE" id="PS50878"/>
    </source>
</evidence>
<dbReference type="Pfam" id="PF00078">
    <property type="entry name" value="RVT_1"/>
    <property type="match status" value="1"/>
</dbReference>
<gene>
    <name evidence="2" type="ORF">ECPE_LOCUS8606</name>
</gene>